<dbReference type="AlphaFoldDB" id="A0A396RRU6"/>
<dbReference type="Pfam" id="PF00905">
    <property type="entry name" value="Transpeptidase"/>
    <property type="match status" value="1"/>
</dbReference>
<proteinExistence type="predicted"/>
<keyword evidence="2" id="KW-0645">Protease</keyword>
<feature type="domain" description="Penicillin-binding protein dimerisation" evidence="6">
    <location>
        <begin position="67"/>
        <end position="176"/>
    </location>
</feature>
<evidence type="ECO:0000259" key="5">
    <source>
        <dbReference type="Pfam" id="PF00905"/>
    </source>
</evidence>
<dbReference type="InterPro" id="IPR036138">
    <property type="entry name" value="PBP_dimer_sf"/>
</dbReference>
<reference evidence="7 8" key="1">
    <citation type="submission" date="2018-08" db="EMBL/GenBank/DDBJ databases">
        <title>The multiple taxonomic identification of Sphingomonas gilva.</title>
        <authorList>
            <person name="Zhu D."/>
            <person name="Zheng S."/>
        </authorList>
    </citation>
    <scope>NUCLEOTIDE SEQUENCE [LARGE SCALE GENOMIC DNA]</scope>
    <source>
        <strain evidence="7 8">ZDH117</strain>
    </source>
</reference>
<dbReference type="PANTHER" id="PTHR30627">
    <property type="entry name" value="PEPTIDOGLYCAN D,D-TRANSPEPTIDASE"/>
    <property type="match status" value="1"/>
</dbReference>
<dbReference type="EMBL" id="QWLV01000002">
    <property type="protein sequence ID" value="RHW18052.1"/>
    <property type="molecule type" value="Genomic_DNA"/>
</dbReference>
<organism evidence="7 8">
    <name type="scientific">Sphingomonas gilva</name>
    <dbReference type="NCBI Taxonomy" id="2305907"/>
    <lineage>
        <taxon>Bacteria</taxon>
        <taxon>Pseudomonadati</taxon>
        <taxon>Pseudomonadota</taxon>
        <taxon>Alphaproteobacteria</taxon>
        <taxon>Sphingomonadales</taxon>
        <taxon>Sphingomonadaceae</taxon>
        <taxon>Sphingomonas</taxon>
    </lineage>
</organism>
<name>A0A396RRU6_9SPHN</name>
<protein>
    <submittedName>
        <fullName evidence="7">Penicillin-binding protein 2</fullName>
    </submittedName>
</protein>
<dbReference type="Gene3D" id="3.90.1310.10">
    <property type="entry name" value="Penicillin-binding protein 2a (Domain 2)"/>
    <property type="match status" value="1"/>
</dbReference>
<evidence type="ECO:0000256" key="1">
    <source>
        <dbReference type="ARBA" id="ARBA00004370"/>
    </source>
</evidence>
<dbReference type="InterPro" id="IPR050515">
    <property type="entry name" value="Beta-lactam/transpept"/>
</dbReference>
<dbReference type="InterPro" id="IPR001460">
    <property type="entry name" value="PCN-bd_Tpept"/>
</dbReference>
<evidence type="ECO:0000256" key="4">
    <source>
        <dbReference type="SAM" id="Phobius"/>
    </source>
</evidence>
<dbReference type="GO" id="GO:0071555">
    <property type="term" value="P:cell wall organization"/>
    <property type="evidence" value="ECO:0007669"/>
    <property type="project" value="TreeGrafter"/>
</dbReference>
<feature type="domain" description="Penicillin-binding protein transpeptidase" evidence="5">
    <location>
        <begin position="232"/>
        <end position="525"/>
    </location>
</feature>
<dbReference type="Proteomes" id="UP000266693">
    <property type="component" value="Unassembled WGS sequence"/>
</dbReference>
<evidence type="ECO:0000313" key="7">
    <source>
        <dbReference type="EMBL" id="RHW18052.1"/>
    </source>
</evidence>
<sequence length="565" mass="61324">MTTLVARPERVRSAGQRHQLIALAHARLMFLMLAFAMGIVVICARLLWLGVYAPGTELAASATTLIPPRGDIVDRNGAPLAQTIDAWSIGIHPRRLLSDPDELAAELAVLMPQRSEAEYRRILRSKVNFTYLDRRALPELVQKVNALGEPAIAFAREPERLYPQTTLAAHVLGYTNFDGKGVAGMERVLEERLTDPIARARPVALSIDARAQAVMESELYNALTKHSAAAATGVVLDVDTGEIVAMASMPTFNPNRVGKAPAEARRNSATQSVYELGSTFKPITMAIAMEAGVVTSLDKRWDATAPLQVGRFRIRDDHAQNRWLNVPETLVHSSNIVTARIADAVGQKGMEAGFRKLGFDTPPDIELREKGHPLWPEYWARTTTMTVGYGHGIAITPLQLANAYATLVNGGVWRPTTLMKVEPGKAAKGRQVFSPETSAKIRQLLRLIVTEGTGRRADAEGFRVGGKTGTAEKAQGGGYNKKVNVSTFAAVFPMDAPRYVVIVMLDSPKGTADTYGLTQAAWTAAPVVSRFIARAGPMLGVMPDAELAARPNPLAHLLWKAKGEH</sequence>
<keyword evidence="8" id="KW-1185">Reference proteome</keyword>
<keyword evidence="2" id="KW-0121">Carboxypeptidase</keyword>
<gene>
    <name evidence="7" type="ORF">D1610_06035</name>
</gene>
<feature type="transmembrane region" description="Helical" evidence="4">
    <location>
        <begin position="20"/>
        <end position="48"/>
    </location>
</feature>
<evidence type="ECO:0000259" key="6">
    <source>
        <dbReference type="Pfam" id="PF03717"/>
    </source>
</evidence>
<dbReference type="SUPFAM" id="SSF56519">
    <property type="entry name" value="Penicillin binding protein dimerisation domain"/>
    <property type="match status" value="1"/>
</dbReference>
<dbReference type="SUPFAM" id="SSF56601">
    <property type="entry name" value="beta-lactamase/transpeptidase-like"/>
    <property type="match status" value="1"/>
</dbReference>
<comment type="caution">
    <text evidence="7">The sequence shown here is derived from an EMBL/GenBank/DDBJ whole genome shotgun (WGS) entry which is preliminary data.</text>
</comment>
<dbReference type="Gene3D" id="3.40.710.10">
    <property type="entry name" value="DD-peptidase/beta-lactamase superfamily"/>
    <property type="match status" value="1"/>
</dbReference>
<evidence type="ECO:0000256" key="3">
    <source>
        <dbReference type="ARBA" id="ARBA00023136"/>
    </source>
</evidence>
<evidence type="ECO:0000313" key="8">
    <source>
        <dbReference type="Proteomes" id="UP000266693"/>
    </source>
</evidence>
<accession>A0A396RRU6</accession>
<dbReference type="PANTHER" id="PTHR30627:SF1">
    <property type="entry name" value="PEPTIDOGLYCAN D,D-TRANSPEPTIDASE FTSI"/>
    <property type="match status" value="1"/>
</dbReference>
<dbReference type="Gene3D" id="3.30.450.330">
    <property type="match status" value="1"/>
</dbReference>
<dbReference type="GO" id="GO:0005886">
    <property type="term" value="C:plasma membrane"/>
    <property type="evidence" value="ECO:0007669"/>
    <property type="project" value="TreeGrafter"/>
</dbReference>
<dbReference type="RefSeq" id="WP_118863243.1">
    <property type="nucleotide sequence ID" value="NZ_QWLV01000002.1"/>
</dbReference>
<dbReference type="InterPro" id="IPR012338">
    <property type="entry name" value="Beta-lactam/transpept-like"/>
</dbReference>
<evidence type="ECO:0000256" key="2">
    <source>
        <dbReference type="ARBA" id="ARBA00022645"/>
    </source>
</evidence>
<keyword evidence="3 4" id="KW-0472">Membrane</keyword>
<dbReference type="OrthoDB" id="9789078at2"/>
<dbReference type="Pfam" id="PF03717">
    <property type="entry name" value="PBP_dimer"/>
    <property type="match status" value="1"/>
</dbReference>
<keyword evidence="4" id="KW-1133">Transmembrane helix</keyword>
<dbReference type="GO" id="GO:0004180">
    <property type="term" value="F:carboxypeptidase activity"/>
    <property type="evidence" value="ECO:0007669"/>
    <property type="project" value="UniProtKB-KW"/>
</dbReference>
<comment type="subcellular location">
    <subcellularLocation>
        <location evidence="1">Membrane</location>
    </subcellularLocation>
</comment>
<keyword evidence="4" id="KW-0812">Transmembrane</keyword>
<dbReference type="GO" id="GO:0008658">
    <property type="term" value="F:penicillin binding"/>
    <property type="evidence" value="ECO:0007669"/>
    <property type="project" value="InterPro"/>
</dbReference>
<dbReference type="InterPro" id="IPR005311">
    <property type="entry name" value="PBP_dimer"/>
</dbReference>
<keyword evidence="2" id="KW-0378">Hydrolase</keyword>